<dbReference type="Proteomes" id="UP000002212">
    <property type="component" value="Chromosome"/>
</dbReference>
<evidence type="ECO:0000256" key="1">
    <source>
        <dbReference type="SAM" id="Coils"/>
    </source>
</evidence>
<name>C1B9E6_RHOOB</name>
<dbReference type="STRING" id="632772.ROP_40520"/>
<sequence>MPTGLLLQHECDMNNPEEHFLWSYVALELTHGHSVPLLTKPEILRKWSARQYKAGYRHNPDLQEIEYVPPAMGHSPFGPTGTWVDTAKAVELKAKNEAIQAEQLAAMRKQVAEMMPDVVGRLEGLSDEERAAAAEDLKKQLQDQMKKLADALTVLDADGKKE</sequence>
<dbReference type="HOGENOM" id="CLU_1634079_0_0_11"/>
<gene>
    <name evidence="2" type="ordered locus">ROP_40520</name>
</gene>
<protein>
    <submittedName>
        <fullName evidence="2">Uncharacterized protein</fullName>
    </submittedName>
</protein>
<keyword evidence="1" id="KW-0175">Coiled coil</keyword>
<proteinExistence type="predicted"/>
<accession>C1B9E6</accession>
<organism evidence="2 3">
    <name type="scientific">Rhodococcus opacus (strain B4)</name>
    <dbReference type="NCBI Taxonomy" id="632772"/>
    <lineage>
        <taxon>Bacteria</taxon>
        <taxon>Bacillati</taxon>
        <taxon>Actinomycetota</taxon>
        <taxon>Actinomycetes</taxon>
        <taxon>Mycobacteriales</taxon>
        <taxon>Nocardiaceae</taxon>
        <taxon>Rhodococcus</taxon>
    </lineage>
</organism>
<dbReference type="EMBL" id="AP011115">
    <property type="protein sequence ID" value="BAH52299.1"/>
    <property type="molecule type" value="Genomic_DNA"/>
</dbReference>
<dbReference type="InterPro" id="IPR021226">
    <property type="entry name" value="Phage_gene29"/>
</dbReference>
<dbReference type="PATRIC" id="fig|632772.20.peg.4250"/>
<dbReference type="AlphaFoldDB" id="C1B9E6"/>
<reference evidence="2 3" key="1">
    <citation type="submission" date="2009-03" db="EMBL/GenBank/DDBJ databases">
        <title>Comparison of the complete genome sequences of Rhodococcus erythropolis PR4 and Rhodococcus opacus B4.</title>
        <authorList>
            <person name="Takarada H."/>
            <person name="Sekine M."/>
            <person name="Hosoyama A."/>
            <person name="Yamada R."/>
            <person name="Fujisawa T."/>
            <person name="Omata S."/>
            <person name="Shimizu A."/>
            <person name="Tsukatani N."/>
            <person name="Tanikawa S."/>
            <person name="Fujita N."/>
            <person name="Harayama S."/>
        </authorList>
    </citation>
    <scope>NUCLEOTIDE SEQUENCE [LARGE SCALE GENOMIC DNA]</scope>
    <source>
        <strain evidence="2 3">B4</strain>
    </source>
</reference>
<dbReference type="KEGG" id="rop:ROP_40520"/>
<feature type="coiled-coil region" evidence="1">
    <location>
        <begin position="131"/>
        <end position="158"/>
    </location>
</feature>
<dbReference type="Pfam" id="PF10910">
    <property type="entry name" value="Phage_gene29"/>
    <property type="match status" value="1"/>
</dbReference>
<evidence type="ECO:0000313" key="2">
    <source>
        <dbReference type="EMBL" id="BAH52299.1"/>
    </source>
</evidence>
<evidence type="ECO:0000313" key="3">
    <source>
        <dbReference type="Proteomes" id="UP000002212"/>
    </source>
</evidence>